<organism evidence="4 5">
    <name type="scientific">Candidatus Methylospira mobilis</name>
    <dbReference type="NCBI Taxonomy" id="1808979"/>
    <lineage>
        <taxon>Bacteria</taxon>
        <taxon>Pseudomonadati</taxon>
        <taxon>Pseudomonadota</taxon>
        <taxon>Gammaproteobacteria</taxon>
        <taxon>Methylococcales</taxon>
        <taxon>Methylococcaceae</taxon>
        <taxon>Candidatus Methylospira</taxon>
    </lineage>
</organism>
<keyword evidence="2" id="KW-0812">Transmembrane</keyword>
<sequence length="97" mass="10210">MSFDYKKMLKKEEINVGLKEQKIRYGVAAAAGVASAFLGNIPLLLVAGALAASGFTRWCPVYSGLSKSTVDPNEPPPGPGCCGGSHSEEQGKHTEDK</sequence>
<protein>
    <submittedName>
        <fullName evidence="4">DUF2892 domain-containing protein</fullName>
    </submittedName>
</protein>
<feature type="domain" description="Inner membrane protein YgaP-like transmembrane" evidence="3">
    <location>
        <begin position="14"/>
        <end position="70"/>
    </location>
</feature>
<feature type="transmembrane region" description="Helical" evidence="2">
    <location>
        <begin position="27"/>
        <end position="52"/>
    </location>
</feature>
<dbReference type="RefSeq" id="WP_153247261.1">
    <property type="nucleotide sequence ID" value="NZ_CP044205.1"/>
</dbReference>
<dbReference type="Proteomes" id="UP000325755">
    <property type="component" value="Chromosome"/>
</dbReference>
<keyword evidence="2" id="KW-0472">Membrane</keyword>
<proteinExistence type="predicted"/>
<dbReference type="InterPro" id="IPR021309">
    <property type="entry name" value="YgaP-like_TM"/>
</dbReference>
<dbReference type="EMBL" id="CP044205">
    <property type="protein sequence ID" value="QFY41284.1"/>
    <property type="molecule type" value="Genomic_DNA"/>
</dbReference>
<evidence type="ECO:0000313" key="5">
    <source>
        <dbReference type="Proteomes" id="UP000325755"/>
    </source>
</evidence>
<feature type="region of interest" description="Disordered" evidence="1">
    <location>
        <begin position="66"/>
        <end position="97"/>
    </location>
</feature>
<evidence type="ECO:0000256" key="1">
    <source>
        <dbReference type="SAM" id="MobiDB-lite"/>
    </source>
</evidence>
<evidence type="ECO:0000313" key="4">
    <source>
        <dbReference type="EMBL" id="QFY41284.1"/>
    </source>
</evidence>
<keyword evidence="2" id="KW-1133">Transmembrane helix</keyword>
<dbReference type="InParanoid" id="A0A5Q0BGI1"/>
<dbReference type="KEGG" id="mmob:F6R98_00515"/>
<reference evidence="4 5" key="1">
    <citation type="submission" date="2019-09" db="EMBL/GenBank/DDBJ databases">
        <title>Ecophysiology of the spiral-shaped methanotroph Methylospira mobilis as revealed by the complete genome sequence.</title>
        <authorList>
            <person name="Oshkin I.Y."/>
            <person name="Dedysh S.N."/>
            <person name="Miroshnikov K."/>
            <person name="Danilova O.V."/>
            <person name="Hakobyan A."/>
            <person name="Liesack W."/>
        </authorList>
    </citation>
    <scope>NUCLEOTIDE SEQUENCE [LARGE SCALE GENOMIC DNA]</scope>
    <source>
        <strain evidence="4 5">Shm1</strain>
    </source>
</reference>
<name>A0A5Q0BGI1_9GAMM</name>
<dbReference type="Pfam" id="PF11127">
    <property type="entry name" value="YgaP-like_TM"/>
    <property type="match status" value="1"/>
</dbReference>
<keyword evidence="5" id="KW-1185">Reference proteome</keyword>
<dbReference type="AlphaFoldDB" id="A0A5Q0BGI1"/>
<evidence type="ECO:0000259" key="3">
    <source>
        <dbReference type="Pfam" id="PF11127"/>
    </source>
</evidence>
<evidence type="ECO:0000256" key="2">
    <source>
        <dbReference type="SAM" id="Phobius"/>
    </source>
</evidence>
<feature type="compositionally biased region" description="Basic and acidic residues" evidence="1">
    <location>
        <begin position="86"/>
        <end position="97"/>
    </location>
</feature>
<gene>
    <name evidence="4" type="ORF">F6R98_00515</name>
</gene>
<accession>A0A5Q0BGI1</accession>